<protein>
    <submittedName>
        <fullName evidence="1">Uncharacterized protein</fullName>
    </submittedName>
</protein>
<evidence type="ECO:0000313" key="1">
    <source>
        <dbReference type="EMBL" id="CAB4142253.1"/>
    </source>
</evidence>
<gene>
    <name evidence="1" type="ORF">UFOVP449_10</name>
</gene>
<name>A0A6J5MAD7_9CAUD</name>
<dbReference type="EMBL" id="LR796420">
    <property type="protein sequence ID" value="CAB4142253.1"/>
    <property type="molecule type" value="Genomic_DNA"/>
</dbReference>
<organism evidence="1">
    <name type="scientific">uncultured Caudovirales phage</name>
    <dbReference type="NCBI Taxonomy" id="2100421"/>
    <lineage>
        <taxon>Viruses</taxon>
        <taxon>Duplodnaviria</taxon>
        <taxon>Heunggongvirae</taxon>
        <taxon>Uroviricota</taxon>
        <taxon>Caudoviricetes</taxon>
        <taxon>Peduoviridae</taxon>
        <taxon>Maltschvirus</taxon>
        <taxon>Maltschvirus maltsch</taxon>
    </lineage>
</organism>
<sequence length="182" mass="20185">MIKLKHLLNEAYGGNKLVADLEAWAKKNGVNFKKLSAEKQSGAYGGTTTNTFYQIGDKFCLIRYETVGGAPRLNQLKFHIVDKPNMNAKSLGGINFVGDFSDVTSILNKAGIKGGKEVQSWNKQTVEKLLKDLQKDSKYRNANDAEAFDLAKGILDDNEGLEKAIEQIYKVRDAQGWLANKI</sequence>
<reference evidence="1" key="1">
    <citation type="submission" date="2020-04" db="EMBL/GenBank/DDBJ databases">
        <authorList>
            <person name="Chiriac C."/>
            <person name="Salcher M."/>
            <person name="Ghai R."/>
            <person name="Kavagutti S V."/>
        </authorList>
    </citation>
    <scope>NUCLEOTIDE SEQUENCE</scope>
</reference>
<proteinExistence type="predicted"/>
<accession>A0A6J5MAD7</accession>